<dbReference type="GO" id="GO:0046872">
    <property type="term" value="F:metal ion binding"/>
    <property type="evidence" value="ECO:0007669"/>
    <property type="project" value="UniProtKB-KW"/>
</dbReference>
<dbReference type="Pfam" id="PF13359">
    <property type="entry name" value="DDE_Tnp_4"/>
    <property type="match status" value="1"/>
</dbReference>
<evidence type="ECO:0000256" key="1">
    <source>
        <dbReference type="ARBA" id="ARBA00001968"/>
    </source>
</evidence>
<keyword evidence="2" id="KW-0479">Metal-binding</keyword>
<feature type="non-terminal residue" evidence="4">
    <location>
        <position position="1"/>
    </location>
</feature>
<sequence length="216" mass="24848">FGMAQAQAHEWIHRLSSVLNVALGYEKQLPERRPHRLAAVLKDCPALEFIIDGTERPINRPTDNDEQQAYFSGKKKTHTLNNNLISQRGGKVVYLSDTYEGSVHDKLICDLEGHEFPDSSKLWQDKGYQGYAPAGVTIMQPKKKPANQELTQTEKERNREISRARIEIEHQINGVKRSRIVSHRLRSRTEYYADKVMETACGLHNYRLEHRQLAVS</sequence>
<accession>A0A951PC67</accession>
<reference evidence="4" key="1">
    <citation type="submission" date="2021-05" db="EMBL/GenBank/DDBJ databases">
        <authorList>
            <person name="Pietrasiak N."/>
            <person name="Ward R."/>
            <person name="Stajich J.E."/>
            <person name="Kurbessoian T."/>
        </authorList>
    </citation>
    <scope>NUCLEOTIDE SEQUENCE</scope>
    <source>
        <strain evidence="4">GSE-TBD4-15B</strain>
    </source>
</reference>
<comment type="cofactor">
    <cofactor evidence="1">
        <name>a divalent metal cation</name>
        <dbReference type="ChEBI" id="CHEBI:60240"/>
    </cofactor>
</comment>
<dbReference type="Proteomes" id="UP000707356">
    <property type="component" value="Unassembled WGS sequence"/>
</dbReference>
<dbReference type="InterPro" id="IPR027806">
    <property type="entry name" value="HARBI1_dom"/>
</dbReference>
<dbReference type="EMBL" id="JAHHHV010000067">
    <property type="protein sequence ID" value="MBW4466400.1"/>
    <property type="molecule type" value="Genomic_DNA"/>
</dbReference>
<name>A0A951PC67_9CYAN</name>
<protein>
    <submittedName>
        <fullName evidence="4">Transposase family protein</fullName>
    </submittedName>
</protein>
<evidence type="ECO:0000259" key="3">
    <source>
        <dbReference type="Pfam" id="PF13359"/>
    </source>
</evidence>
<evidence type="ECO:0000313" key="4">
    <source>
        <dbReference type="EMBL" id="MBW4466400.1"/>
    </source>
</evidence>
<feature type="domain" description="DDE Tnp4" evidence="3">
    <location>
        <begin position="51"/>
        <end position="205"/>
    </location>
</feature>
<gene>
    <name evidence="4" type="ORF">KME07_13330</name>
</gene>
<dbReference type="PANTHER" id="PTHR23080">
    <property type="entry name" value="THAP DOMAIN PROTEIN"/>
    <property type="match status" value="1"/>
</dbReference>
<organism evidence="4 5">
    <name type="scientific">Pegethrix bostrychoides GSE-TBD4-15B</name>
    <dbReference type="NCBI Taxonomy" id="2839662"/>
    <lineage>
        <taxon>Bacteria</taxon>
        <taxon>Bacillati</taxon>
        <taxon>Cyanobacteriota</taxon>
        <taxon>Cyanophyceae</taxon>
        <taxon>Oculatellales</taxon>
        <taxon>Oculatellaceae</taxon>
        <taxon>Pegethrix</taxon>
    </lineage>
</organism>
<comment type="caution">
    <text evidence="4">The sequence shown here is derived from an EMBL/GenBank/DDBJ whole genome shotgun (WGS) entry which is preliminary data.</text>
</comment>
<reference evidence="4" key="2">
    <citation type="journal article" date="2022" name="Microbiol. Resour. Announc.">
        <title>Metagenome Sequencing to Explore Phylogenomics of Terrestrial Cyanobacteria.</title>
        <authorList>
            <person name="Ward R.D."/>
            <person name="Stajich J.E."/>
            <person name="Johansen J.R."/>
            <person name="Huntemann M."/>
            <person name="Clum A."/>
            <person name="Foster B."/>
            <person name="Foster B."/>
            <person name="Roux S."/>
            <person name="Palaniappan K."/>
            <person name="Varghese N."/>
            <person name="Mukherjee S."/>
            <person name="Reddy T.B.K."/>
            <person name="Daum C."/>
            <person name="Copeland A."/>
            <person name="Chen I.A."/>
            <person name="Ivanova N.N."/>
            <person name="Kyrpides N.C."/>
            <person name="Shapiro N."/>
            <person name="Eloe-Fadrosh E.A."/>
            <person name="Pietrasiak N."/>
        </authorList>
    </citation>
    <scope>NUCLEOTIDE SEQUENCE</scope>
    <source>
        <strain evidence="4">GSE-TBD4-15B</strain>
    </source>
</reference>
<evidence type="ECO:0000313" key="5">
    <source>
        <dbReference type="Proteomes" id="UP000707356"/>
    </source>
</evidence>
<proteinExistence type="predicted"/>
<evidence type="ECO:0000256" key="2">
    <source>
        <dbReference type="ARBA" id="ARBA00022723"/>
    </source>
</evidence>
<dbReference type="AlphaFoldDB" id="A0A951PC67"/>